<dbReference type="RefSeq" id="WP_100180683.1">
    <property type="nucleotide sequence ID" value="NZ_LFJC01000003.1"/>
</dbReference>
<evidence type="ECO:0000256" key="2">
    <source>
        <dbReference type="ARBA" id="ARBA00022630"/>
    </source>
</evidence>
<evidence type="ECO:0000313" key="6">
    <source>
        <dbReference type="Proteomes" id="UP000228930"/>
    </source>
</evidence>
<dbReference type="GO" id="GO:0016646">
    <property type="term" value="F:oxidoreductase activity, acting on the CH-NH group of donors, NAD or NADP as acceptor"/>
    <property type="evidence" value="ECO:0007669"/>
    <property type="project" value="UniProtKB-ARBA"/>
</dbReference>
<accession>A0A2M6ULY0</accession>
<dbReference type="InterPro" id="IPR052174">
    <property type="entry name" value="Flavoredoxin"/>
</dbReference>
<keyword evidence="2" id="KW-0285">Flavoprotein</keyword>
<evidence type="ECO:0000259" key="4">
    <source>
        <dbReference type="SMART" id="SM00903"/>
    </source>
</evidence>
<comment type="similarity">
    <text evidence="3">Belongs to the flavoredoxin family.</text>
</comment>
<dbReference type="PANTHER" id="PTHR43567:SF1">
    <property type="entry name" value="FLAVOREDOXIN"/>
    <property type="match status" value="1"/>
</dbReference>
<proteinExistence type="inferred from homology"/>
<dbReference type="InterPro" id="IPR012349">
    <property type="entry name" value="Split_barrel_FMN-bd"/>
</dbReference>
<dbReference type="InterPro" id="IPR002563">
    <property type="entry name" value="Flavin_Rdtase-like_dom"/>
</dbReference>
<dbReference type="Pfam" id="PF01613">
    <property type="entry name" value="Flavin_Reduct"/>
    <property type="match status" value="1"/>
</dbReference>
<dbReference type="SUPFAM" id="SSF50475">
    <property type="entry name" value="FMN-binding split barrel"/>
    <property type="match status" value="1"/>
</dbReference>
<gene>
    <name evidence="5" type="ORF">TSA1_36215</name>
</gene>
<dbReference type="PANTHER" id="PTHR43567">
    <property type="entry name" value="FLAVOREDOXIN-RELATED-RELATED"/>
    <property type="match status" value="1"/>
</dbReference>
<dbReference type="AlphaFoldDB" id="A0A2M6ULY0"/>
<name>A0A2M6ULY0_9BRAD</name>
<dbReference type="EMBL" id="LFJC01000003">
    <property type="protein sequence ID" value="PIT05578.1"/>
    <property type="molecule type" value="Genomic_DNA"/>
</dbReference>
<dbReference type="SMART" id="SM00903">
    <property type="entry name" value="Flavin_Reduct"/>
    <property type="match status" value="1"/>
</dbReference>
<dbReference type="Proteomes" id="UP000228930">
    <property type="component" value="Unassembled WGS sequence"/>
</dbReference>
<feature type="domain" description="Flavin reductase like" evidence="4">
    <location>
        <begin position="16"/>
        <end position="168"/>
    </location>
</feature>
<protein>
    <submittedName>
        <fullName evidence="5">Flavin reductase</fullName>
    </submittedName>
</protein>
<reference evidence="5 6" key="1">
    <citation type="submission" date="2015-06" db="EMBL/GenBank/DDBJ databases">
        <title>Comparative genome analysis of nirS-carrying Bradyrhizobium sp. strains.</title>
        <authorList>
            <person name="Ishii S."/>
            <person name="Jang J."/>
            <person name="Nishizawa T."/>
            <person name="Senoo K."/>
        </authorList>
    </citation>
    <scope>NUCLEOTIDE SEQUENCE [LARGE SCALE GENOMIC DNA]</scope>
    <source>
        <strain evidence="5 6">TSA1</strain>
    </source>
</reference>
<organism evidence="5 6">
    <name type="scientific">Bradyrhizobium nitroreducens</name>
    <dbReference type="NCBI Taxonomy" id="709803"/>
    <lineage>
        <taxon>Bacteria</taxon>
        <taxon>Pseudomonadati</taxon>
        <taxon>Pseudomonadota</taxon>
        <taxon>Alphaproteobacteria</taxon>
        <taxon>Hyphomicrobiales</taxon>
        <taxon>Nitrobacteraceae</taxon>
        <taxon>Bradyrhizobium</taxon>
    </lineage>
</organism>
<evidence type="ECO:0000313" key="5">
    <source>
        <dbReference type="EMBL" id="PIT05578.1"/>
    </source>
</evidence>
<comment type="cofactor">
    <cofactor evidence="1">
        <name>FMN</name>
        <dbReference type="ChEBI" id="CHEBI:58210"/>
    </cofactor>
</comment>
<evidence type="ECO:0000256" key="3">
    <source>
        <dbReference type="ARBA" id="ARBA00038054"/>
    </source>
</evidence>
<sequence>MRRYIKRDFPTSNVRRLLEPGPVVLVSSAHKDETNIMAMGWHMMMEFSPALVACIISSANHSFDLIRGSRQCVINIPTVDLATTVVKIGNSSGRDIDKFGEFGLTRKPGTHVRAPLIDECYANFECQLVDASQLNKYNMFVFEVVKAHVATTPKFPKTIHYRGDGEFMISGAETRKYRKLFRPEML</sequence>
<keyword evidence="6" id="KW-1185">Reference proteome</keyword>
<evidence type="ECO:0000256" key="1">
    <source>
        <dbReference type="ARBA" id="ARBA00001917"/>
    </source>
</evidence>
<dbReference type="GO" id="GO:0010181">
    <property type="term" value="F:FMN binding"/>
    <property type="evidence" value="ECO:0007669"/>
    <property type="project" value="InterPro"/>
</dbReference>
<comment type="caution">
    <text evidence="5">The sequence shown here is derived from an EMBL/GenBank/DDBJ whole genome shotgun (WGS) entry which is preliminary data.</text>
</comment>
<dbReference type="Gene3D" id="2.30.110.10">
    <property type="entry name" value="Electron Transport, Fmn-binding Protein, Chain A"/>
    <property type="match status" value="1"/>
</dbReference>